<feature type="non-terminal residue" evidence="2">
    <location>
        <position position="1"/>
    </location>
</feature>
<dbReference type="InterPro" id="IPR036397">
    <property type="entry name" value="RNaseH_sf"/>
</dbReference>
<dbReference type="PANTHER" id="PTHR23022:SF135">
    <property type="entry name" value="SI:DKEY-77F5.3"/>
    <property type="match status" value="1"/>
</dbReference>
<dbReference type="InterPro" id="IPR038717">
    <property type="entry name" value="Tc1-like_DDE_dom"/>
</dbReference>
<evidence type="ECO:0000313" key="3">
    <source>
        <dbReference type="Proteomes" id="UP001328107"/>
    </source>
</evidence>
<gene>
    <name evidence="2" type="ORF">PMAYCL1PPCAC_13675</name>
</gene>
<evidence type="ECO:0000259" key="1">
    <source>
        <dbReference type="Pfam" id="PF13358"/>
    </source>
</evidence>
<dbReference type="AlphaFoldDB" id="A0AAN4ZTF7"/>
<dbReference type="InterPro" id="IPR052338">
    <property type="entry name" value="Transposase_5"/>
</dbReference>
<proteinExistence type="predicted"/>
<dbReference type="PANTHER" id="PTHR23022">
    <property type="entry name" value="TRANSPOSABLE ELEMENT-RELATED"/>
    <property type="match status" value="1"/>
</dbReference>
<evidence type="ECO:0000313" key="2">
    <source>
        <dbReference type="EMBL" id="GMR43480.1"/>
    </source>
</evidence>
<comment type="caution">
    <text evidence="2">The sequence shown here is derived from an EMBL/GenBank/DDBJ whole genome shotgun (WGS) entry which is preliminary data.</text>
</comment>
<dbReference type="Pfam" id="PF13358">
    <property type="entry name" value="DDE_3"/>
    <property type="match status" value="1"/>
</dbReference>
<name>A0AAN4ZTF7_9BILA</name>
<organism evidence="2 3">
    <name type="scientific">Pristionchus mayeri</name>
    <dbReference type="NCBI Taxonomy" id="1317129"/>
    <lineage>
        <taxon>Eukaryota</taxon>
        <taxon>Metazoa</taxon>
        <taxon>Ecdysozoa</taxon>
        <taxon>Nematoda</taxon>
        <taxon>Chromadorea</taxon>
        <taxon>Rhabditida</taxon>
        <taxon>Rhabditina</taxon>
        <taxon>Diplogasteromorpha</taxon>
        <taxon>Diplogasteroidea</taxon>
        <taxon>Neodiplogasteridae</taxon>
        <taxon>Pristionchus</taxon>
    </lineage>
</organism>
<dbReference type="GO" id="GO:0003676">
    <property type="term" value="F:nucleic acid binding"/>
    <property type="evidence" value="ECO:0007669"/>
    <property type="project" value="InterPro"/>
</dbReference>
<keyword evidence="3" id="KW-1185">Reference proteome</keyword>
<dbReference type="EMBL" id="BTRK01000003">
    <property type="protein sequence ID" value="GMR43480.1"/>
    <property type="molecule type" value="Genomic_DNA"/>
</dbReference>
<feature type="domain" description="Tc1-like transposase DDE" evidence="1">
    <location>
        <begin position="152"/>
        <end position="265"/>
    </location>
</feature>
<reference evidence="3" key="1">
    <citation type="submission" date="2022-10" db="EMBL/GenBank/DDBJ databases">
        <title>Genome assembly of Pristionchus species.</title>
        <authorList>
            <person name="Yoshida K."/>
            <person name="Sommer R.J."/>
        </authorList>
    </citation>
    <scope>NUCLEOTIDE SEQUENCE [LARGE SCALE GENOMIC DNA]</scope>
    <source>
        <strain evidence="3">RS5460</strain>
    </source>
</reference>
<dbReference type="Gene3D" id="3.30.420.10">
    <property type="entry name" value="Ribonuclease H-like superfamily/Ribonuclease H"/>
    <property type="match status" value="1"/>
</dbReference>
<dbReference type="Proteomes" id="UP001328107">
    <property type="component" value="Unassembled WGS sequence"/>
</dbReference>
<accession>A0AAN4ZTF7</accession>
<sequence>EQNVDKTWKDCLVGWDDQGIPYTEMSRRLLAMGHVVSPTTIQRLLALPPKLEKEYSPRPETIPPDLYPAVRSHIAKMYEDDDEITLSSLLQSIETEFGLQLSEYPVERIRKEVGYVNLDVRYGHSVRLANRQPRVDWCKARIEENCTFRKHIFTDESMIQLDSNSRKVWVLSTARDRRIKSTFKHPQKVLVWGGISWKGPTNLVVLDGSCRVDAVEYCKILRDGYVEWERENFGGKSLLVQDNAPCHKANITKEFLKREEIEVNYIRHVHTQMRRVIEVDGKPIKD</sequence>
<protein>
    <recommendedName>
        <fullName evidence="1">Tc1-like transposase DDE domain-containing protein</fullName>
    </recommendedName>
</protein>